<evidence type="ECO:0000256" key="1">
    <source>
        <dbReference type="SAM" id="MobiDB-lite"/>
    </source>
</evidence>
<dbReference type="AlphaFoldDB" id="A0A9W7EKJ4"/>
<dbReference type="EMBL" id="BRXY01000264">
    <property type="protein sequence ID" value="GMH81992.1"/>
    <property type="molecule type" value="Genomic_DNA"/>
</dbReference>
<gene>
    <name evidence="2" type="ORF">TrST_g3232</name>
</gene>
<feature type="compositionally biased region" description="Basic residues" evidence="1">
    <location>
        <begin position="84"/>
        <end position="93"/>
    </location>
</feature>
<dbReference type="Proteomes" id="UP001165085">
    <property type="component" value="Unassembled WGS sequence"/>
</dbReference>
<feature type="region of interest" description="Disordered" evidence="1">
    <location>
        <begin position="306"/>
        <end position="338"/>
    </location>
</feature>
<keyword evidence="3" id="KW-1185">Reference proteome</keyword>
<feature type="region of interest" description="Disordered" evidence="1">
    <location>
        <begin position="1"/>
        <end position="93"/>
    </location>
</feature>
<reference evidence="3" key="1">
    <citation type="journal article" date="2023" name="Commun. Biol.">
        <title>Genome analysis of Parmales, the sister group of diatoms, reveals the evolutionary specialization of diatoms from phago-mixotrophs to photoautotrophs.</title>
        <authorList>
            <person name="Ban H."/>
            <person name="Sato S."/>
            <person name="Yoshikawa S."/>
            <person name="Yamada K."/>
            <person name="Nakamura Y."/>
            <person name="Ichinomiya M."/>
            <person name="Sato N."/>
            <person name="Blanc-Mathieu R."/>
            <person name="Endo H."/>
            <person name="Kuwata A."/>
            <person name="Ogata H."/>
        </authorList>
    </citation>
    <scope>NUCLEOTIDE SEQUENCE [LARGE SCALE GENOMIC DNA]</scope>
    <source>
        <strain evidence="3">NIES 3701</strain>
    </source>
</reference>
<feature type="compositionally biased region" description="Pro residues" evidence="1">
    <location>
        <begin position="1"/>
        <end position="10"/>
    </location>
</feature>
<name>A0A9W7EKJ4_9STRA</name>
<feature type="compositionally biased region" description="Gly residues" evidence="1">
    <location>
        <begin position="53"/>
        <end position="62"/>
    </location>
</feature>
<comment type="caution">
    <text evidence="2">The sequence shown here is derived from an EMBL/GenBank/DDBJ whole genome shotgun (WGS) entry which is preliminary data.</text>
</comment>
<evidence type="ECO:0000313" key="3">
    <source>
        <dbReference type="Proteomes" id="UP001165085"/>
    </source>
</evidence>
<organism evidence="2 3">
    <name type="scientific">Triparma strigata</name>
    <dbReference type="NCBI Taxonomy" id="1606541"/>
    <lineage>
        <taxon>Eukaryota</taxon>
        <taxon>Sar</taxon>
        <taxon>Stramenopiles</taxon>
        <taxon>Ochrophyta</taxon>
        <taxon>Bolidophyceae</taxon>
        <taxon>Parmales</taxon>
        <taxon>Triparmaceae</taxon>
        <taxon>Triparma</taxon>
    </lineage>
</organism>
<feature type="compositionally biased region" description="Low complexity" evidence="1">
    <location>
        <begin position="73"/>
        <end position="83"/>
    </location>
</feature>
<sequence length="456" mass="50155">MPPKRPPPAPSLEKASKTKKPKLHRSLVQIEFVDESGCGTGAGGKGKSKKKGSGGGGGGSRAGGVKKVKVKAKTTTTKTTTKTTKSKGTKAKKDKAKKKAAADIYKGQTFIKKFLGDSTLYKGKVGSLEEVRGRKEPMYLLKFQDGDTEHLRAGDLSELLCEDRNLVGRKFKVLEIEGDGGDSEVKGEVMREVKVQGQGVCYDIGWEGRKNERMKKAQLMVLLVAHFGLDPAKYLLKKGKSFVGQKFSRKFSRKSTLGATILREDDIPGEGLNYFVKYDDGEKEHLNFKELAFFLARAWGGKGIGKGSGKGGGKGGKEAKMKKKPSGPPELPSNGQSSVYNPYLFRTLTRKFEEDERDGSDSEAEDCLFEGTVMRRDVMDSDDEENPNEEMYFVRYEDGDSEHLSKKDLKKLLDLKVHHPRPKVVPPVATDGPFVVKDVFSKSVVSQLLNGFEKVS</sequence>
<evidence type="ECO:0000313" key="2">
    <source>
        <dbReference type="EMBL" id="GMH81992.1"/>
    </source>
</evidence>
<dbReference type="OrthoDB" id="10525868at2759"/>
<proteinExistence type="predicted"/>
<accession>A0A9W7EKJ4</accession>
<protein>
    <submittedName>
        <fullName evidence="2">Uncharacterized protein</fullName>
    </submittedName>
</protein>